<reference evidence="3" key="1">
    <citation type="submission" date="2024-07" db="EMBL/GenBank/DDBJ databases">
        <title>Two chromosome-level genome assemblies of Korean endemic species Abeliophyllum distichum and Forsythia ovata (Oleaceae).</title>
        <authorList>
            <person name="Jang H."/>
        </authorList>
    </citation>
    <scope>NUCLEOTIDE SEQUENCE [LARGE SCALE GENOMIC DNA]</scope>
</reference>
<comment type="caution">
    <text evidence="2">The sequence shown here is derived from an EMBL/GenBank/DDBJ whole genome shotgun (WGS) entry which is preliminary data.</text>
</comment>
<proteinExistence type="predicted"/>
<organism evidence="2 3">
    <name type="scientific">Abeliophyllum distichum</name>
    <dbReference type="NCBI Taxonomy" id="126358"/>
    <lineage>
        <taxon>Eukaryota</taxon>
        <taxon>Viridiplantae</taxon>
        <taxon>Streptophyta</taxon>
        <taxon>Embryophyta</taxon>
        <taxon>Tracheophyta</taxon>
        <taxon>Spermatophyta</taxon>
        <taxon>Magnoliopsida</taxon>
        <taxon>eudicotyledons</taxon>
        <taxon>Gunneridae</taxon>
        <taxon>Pentapetalae</taxon>
        <taxon>asterids</taxon>
        <taxon>lamiids</taxon>
        <taxon>Lamiales</taxon>
        <taxon>Oleaceae</taxon>
        <taxon>Forsythieae</taxon>
        <taxon>Abeliophyllum</taxon>
    </lineage>
</organism>
<protein>
    <recommendedName>
        <fullName evidence="1">PPM-type phosphatase domain-containing protein</fullName>
    </recommendedName>
</protein>
<dbReference type="Pfam" id="PF00481">
    <property type="entry name" value="PP2C"/>
    <property type="match status" value="1"/>
</dbReference>
<dbReference type="InterPro" id="IPR001932">
    <property type="entry name" value="PPM-type_phosphatase-like_dom"/>
</dbReference>
<dbReference type="InterPro" id="IPR015655">
    <property type="entry name" value="PP2C"/>
</dbReference>
<accession>A0ABD1TFK4</accession>
<name>A0ABD1TFK4_9LAMI</name>
<dbReference type="PROSITE" id="PS51746">
    <property type="entry name" value="PPM_2"/>
    <property type="match status" value="1"/>
</dbReference>
<keyword evidence="3" id="KW-1185">Reference proteome</keyword>
<dbReference type="PANTHER" id="PTHR47992">
    <property type="entry name" value="PROTEIN PHOSPHATASE"/>
    <property type="match status" value="1"/>
</dbReference>
<dbReference type="EMBL" id="JBFOLK010000005">
    <property type="protein sequence ID" value="KAL2511496.1"/>
    <property type="molecule type" value="Genomic_DNA"/>
</dbReference>
<dbReference type="AlphaFoldDB" id="A0ABD1TFK4"/>
<dbReference type="SUPFAM" id="SSF81606">
    <property type="entry name" value="PP2C-like"/>
    <property type="match status" value="1"/>
</dbReference>
<dbReference type="Proteomes" id="UP001604336">
    <property type="component" value="Unassembled WGS sequence"/>
</dbReference>
<evidence type="ECO:0000313" key="2">
    <source>
        <dbReference type="EMBL" id="KAL2511496.1"/>
    </source>
</evidence>
<dbReference type="Gene3D" id="3.60.40.10">
    <property type="entry name" value="PPM-type phosphatase domain"/>
    <property type="match status" value="1"/>
</dbReference>
<sequence length="127" mass="14036">MCVGCDPLSQQVKICGFGSAKVLIQITLLSYAGCTLPDVSMVLNMQKFNFDAEAEKIRKCKGRVFALRDEPKVATVWLPNNDSPDLAMARAFGDFCLKEFGLISVPEISYRHITDEDKFIVLATDGV</sequence>
<feature type="domain" description="PPM-type phosphatase" evidence="1">
    <location>
        <begin position="1"/>
        <end position="127"/>
    </location>
</feature>
<evidence type="ECO:0000259" key="1">
    <source>
        <dbReference type="PROSITE" id="PS51746"/>
    </source>
</evidence>
<dbReference type="InterPro" id="IPR036457">
    <property type="entry name" value="PPM-type-like_dom_sf"/>
</dbReference>
<gene>
    <name evidence="2" type="ORF">Adt_17096</name>
</gene>
<evidence type="ECO:0000313" key="3">
    <source>
        <dbReference type="Proteomes" id="UP001604336"/>
    </source>
</evidence>